<dbReference type="SMART" id="SM01359">
    <property type="entry name" value="A2M_N_2"/>
    <property type="match status" value="1"/>
</dbReference>
<accession>A0A3S8ZRP7</accession>
<dbReference type="Pfam" id="PF01835">
    <property type="entry name" value="MG2"/>
    <property type="match status" value="1"/>
</dbReference>
<comment type="similarity">
    <text evidence="1">Belongs to the protease inhibitor I39 (alpha-2-macroglobulin) family. Bacterial alpha-2-macroglobulin subfamily.</text>
</comment>
<sequence>MERHAMAATQRQSQLYRHLSPRFLALCFLIFGLFSTHSFAADYAVRGNTFYLLSDSGFASTDEATVRLEASTYDAQSYGGVDILVYRVPKPLDFLKQQKDPHKLDLKGNYQGEGAANALRYLWDQWYARSRKAWQRVFSAPARGAVTQAAPALKTPPPTTTRYTAVRQYQPLKGFELVNEFRYPLHLAKPEAANKAGRLEGSSSERGVTPGNVRVPLGRLAPGLYIIEGYLGSYRAATLLFVSDTALITKVSSEQMLAWTAHKQSGVAVAGSELVWSDGNGTLKSGDTDKEGITVFKKTAPEQSYVYGTDSKGGAMISENFYYPAEVNNSKLYIVTDRPLYRPGDEVNVSLVGRQFESARESSRLKSETVQLMLRDPAGSELSRQEIKISSDGAISRFTLPDNAVAGGYELRLVYQNTPYAAPFRVSEYTKPHYDISIDLDKAALKTGEEVSGKVSMRYPDGRPVAGASVELVLRSQRVSMVNAEVQYQGLFPLKVKQETLKLDASGNARFSLPAATDPNRYVLRVIGSQSGAYPVTASREVLIDSAASRYHIVPDKQFSAPNETARFKLISDWPGQNKPVSWNAQRLEDRSSQSGTLTSNTQQFDIQFKQAGNYQINLLDAAGKSLGQSSFIVSGKGLNVAPGSISLLFDRENYAVGETAEGVLSFPEDVNDALLTLELENVQEKATLAQGGDWLKLNKINARQWKISLPIVKDYRPNMTFSVLYIKHGSHTFQNRGLAVIQPKIDVAIKSDKKEYQPGEMVTLELSSSVAGKGAPAQLSLGVVDEMIYLLQPEITPDIYDFFYHTRRNAVRTSASLNFYGYDMAWSPRAGGTDEMRYSSRSQKMLVRPRRDNMDTAYWNGALKTDTNGKLKVQFRMPDALSRWRITARAIATDGANDGVVGQKTHYINSNKAAYVQWAAAKTFREGDTPSLQIAVTQQADKAQYQLVTRAGNSVQKEQALNLSKGTSYIPLETGPLQNGQLIVELKQGGKLIDRLITDLSLQAAQEMHTISQSIQLKEGKADISLPADAQAVRLQLLDSGDAAFRSVIDDLIDYPYGCVEQTASRLLPLSLAYQKLSDAPAPMRAALRQRIENSRLRLLKMSGSGAVFSWWGDSTAGDPMLTSYARLAESQASRALGLSPRLANSKTFQTLYANQVKSMPPLHQALTLWMAADTGEAIRTQLSGLVDQLAKTSPSASNAKANIMNAPDSAQGQQAALVLVSKLASQQKLPLPDAIKTSAKAATLSLKKSNEPWLQALAAWSSGDAADTAQLLATLSQNTPTLERSLALLWLQDEWKTAKASALAPQGAWRKNAGSSGGIEWRLSGKATETLAIQVEKAPALLNATLKYNSASQVASALPVSISRQLYVLEPKGEAGFTAKPVPWTSKLATDKLYIDEIVLQSKKTYRYGLIEAALPPGAMVEEQHWGLNIDNLPGQNKYEDAEGKEQNTLAVQPMQQRTLGYAQPVAVLDGKVVQRQIIRFTQAGRFTLPAARYFRMYQPDEAALEEGAARVVEIR</sequence>
<dbReference type="PANTHER" id="PTHR40094:SF1">
    <property type="entry name" value="UBIQUITIN DOMAIN-CONTAINING PROTEIN"/>
    <property type="match status" value="1"/>
</dbReference>
<proteinExistence type="inferred from homology"/>
<organism evidence="4 5">
    <name type="scientific">Iodobacter ciconiae</name>
    <dbReference type="NCBI Taxonomy" id="2496266"/>
    <lineage>
        <taxon>Bacteria</taxon>
        <taxon>Pseudomonadati</taxon>
        <taxon>Pseudomonadota</taxon>
        <taxon>Betaproteobacteria</taxon>
        <taxon>Neisseriales</taxon>
        <taxon>Chitinibacteraceae</taxon>
        <taxon>Iodobacter</taxon>
    </lineage>
</organism>
<protein>
    <submittedName>
        <fullName evidence="4">Alpha-2-macroglobulin family protein</fullName>
    </submittedName>
</protein>
<dbReference type="InterPro" id="IPR011625">
    <property type="entry name" value="A2M_N_BRD"/>
</dbReference>
<dbReference type="SMART" id="SM01419">
    <property type="entry name" value="Thiol-ester_cl"/>
    <property type="match status" value="1"/>
</dbReference>
<evidence type="ECO:0000256" key="1">
    <source>
        <dbReference type="ARBA" id="ARBA00010556"/>
    </source>
</evidence>
<reference evidence="4 5" key="1">
    <citation type="submission" date="2018-12" db="EMBL/GenBank/DDBJ databases">
        <title>Complete genome sequence of Iodobacter sp. H11R3.</title>
        <authorList>
            <person name="Bae J.-W."/>
        </authorList>
    </citation>
    <scope>NUCLEOTIDE SEQUENCE [LARGE SCALE GENOMIC DNA]</scope>
    <source>
        <strain evidence="4 5">H11R3</strain>
    </source>
</reference>
<dbReference type="InterPro" id="IPR047565">
    <property type="entry name" value="Alpha-macroglob_thiol-ester_cl"/>
</dbReference>
<feature type="domain" description="Alpha-2-macroglobulin bait region" evidence="2">
    <location>
        <begin position="646"/>
        <end position="792"/>
    </location>
</feature>
<dbReference type="Proteomes" id="UP000282438">
    <property type="component" value="Chromosome"/>
</dbReference>
<dbReference type="SUPFAM" id="SSF48239">
    <property type="entry name" value="Terpenoid cyclases/Protein prenyltransferases"/>
    <property type="match status" value="1"/>
</dbReference>
<name>A0A3S8ZRP7_9NEIS</name>
<dbReference type="EMBL" id="CP034433">
    <property type="protein sequence ID" value="AZN36081.1"/>
    <property type="molecule type" value="Genomic_DNA"/>
</dbReference>
<dbReference type="PANTHER" id="PTHR40094">
    <property type="entry name" value="ALPHA-2-MACROGLOBULIN HOMOLOG"/>
    <property type="match status" value="1"/>
</dbReference>
<dbReference type="Gene3D" id="1.50.10.20">
    <property type="match status" value="1"/>
</dbReference>
<keyword evidence="5" id="KW-1185">Reference proteome</keyword>
<dbReference type="KEGG" id="iod:EJO50_06070"/>
<dbReference type="InterPro" id="IPR051802">
    <property type="entry name" value="YfhM-like"/>
</dbReference>
<dbReference type="InterPro" id="IPR001599">
    <property type="entry name" value="Macroglobln_a2"/>
</dbReference>
<evidence type="ECO:0000313" key="4">
    <source>
        <dbReference type="EMBL" id="AZN36081.1"/>
    </source>
</evidence>
<dbReference type="GO" id="GO:0004866">
    <property type="term" value="F:endopeptidase inhibitor activity"/>
    <property type="evidence" value="ECO:0007669"/>
    <property type="project" value="InterPro"/>
</dbReference>
<feature type="domain" description="Alpha-2-macroglobulin" evidence="3">
    <location>
        <begin position="857"/>
        <end position="951"/>
    </location>
</feature>
<dbReference type="Pfam" id="PF00207">
    <property type="entry name" value="A2M"/>
    <property type="match status" value="1"/>
</dbReference>
<dbReference type="Gene3D" id="2.60.40.1930">
    <property type="match status" value="1"/>
</dbReference>
<dbReference type="InterPro" id="IPR008930">
    <property type="entry name" value="Terpenoid_cyclase/PrenylTrfase"/>
</dbReference>
<dbReference type="SMART" id="SM01360">
    <property type="entry name" value="A2M"/>
    <property type="match status" value="1"/>
</dbReference>
<evidence type="ECO:0000313" key="5">
    <source>
        <dbReference type="Proteomes" id="UP000282438"/>
    </source>
</evidence>
<evidence type="ECO:0000259" key="3">
    <source>
        <dbReference type="SMART" id="SM01360"/>
    </source>
</evidence>
<gene>
    <name evidence="4" type="ORF">EJO50_06070</name>
</gene>
<evidence type="ECO:0000259" key="2">
    <source>
        <dbReference type="SMART" id="SM01359"/>
    </source>
</evidence>
<dbReference type="OrthoDB" id="9767116at2"/>
<dbReference type="Pfam" id="PF07703">
    <property type="entry name" value="A2M_BRD"/>
    <property type="match status" value="1"/>
</dbReference>
<dbReference type="InterPro" id="IPR002890">
    <property type="entry name" value="MG2"/>
</dbReference>